<dbReference type="InterPro" id="IPR010727">
    <property type="entry name" value="DUF1302"/>
</dbReference>
<gene>
    <name evidence="2" type="ORF">Q7A36_26500</name>
</gene>
<protein>
    <submittedName>
        <fullName evidence="2">DUF1302 domain-containing protein</fullName>
    </submittedName>
</protein>
<feature type="signal peptide" evidence="1">
    <location>
        <begin position="1"/>
        <end position="23"/>
    </location>
</feature>
<organism evidence="2 3">
    <name type="scientific">Paracraurococcus lichenis</name>
    <dbReference type="NCBI Taxonomy" id="3064888"/>
    <lineage>
        <taxon>Bacteria</taxon>
        <taxon>Pseudomonadati</taxon>
        <taxon>Pseudomonadota</taxon>
        <taxon>Alphaproteobacteria</taxon>
        <taxon>Acetobacterales</taxon>
        <taxon>Roseomonadaceae</taxon>
        <taxon>Paracraurococcus</taxon>
    </lineage>
</organism>
<reference evidence="2 3" key="1">
    <citation type="submission" date="2023-08" db="EMBL/GenBank/DDBJ databases">
        <title>The draft genome sequence of Paracraurococcus sp. LOR1-02.</title>
        <authorList>
            <person name="Kingkaew E."/>
            <person name="Tanasupawat S."/>
        </authorList>
    </citation>
    <scope>NUCLEOTIDE SEQUENCE [LARGE SCALE GENOMIC DNA]</scope>
    <source>
        <strain evidence="2 3">LOR1-02</strain>
    </source>
</reference>
<evidence type="ECO:0000313" key="2">
    <source>
        <dbReference type="EMBL" id="MDO9711921.1"/>
    </source>
</evidence>
<keyword evidence="3" id="KW-1185">Reference proteome</keyword>
<name>A0ABT9E6V8_9PROT</name>
<dbReference type="Pfam" id="PF06980">
    <property type="entry name" value="DUF1302"/>
    <property type="match status" value="1"/>
</dbReference>
<keyword evidence="1" id="KW-0732">Signal</keyword>
<dbReference type="Proteomes" id="UP001243009">
    <property type="component" value="Unassembled WGS sequence"/>
</dbReference>
<evidence type="ECO:0000256" key="1">
    <source>
        <dbReference type="SAM" id="SignalP"/>
    </source>
</evidence>
<accession>A0ABT9E6V8</accession>
<comment type="caution">
    <text evidence="2">The sequence shown here is derived from an EMBL/GenBank/DDBJ whole genome shotgun (WGS) entry which is preliminary data.</text>
</comment>
<dbReference type="RefSeq" id="WP_305106777.1">
    <property type="nucleotide sequence ID" value="NZ_JAUTWS010000037.1"/>
</dbReference>
<feature type="chain" id="PRO_5047178355" evidence="1">
    <location>
        <begin position="24"/>
        <end position="584"/>
    </location>
</feature>
<sequence length="584" mass="61258">MGLRRVGGAGALLIMLAAGPAGGAEWEVQEGRIRLDTTLLAASVFRVERPDAGLIGIANGGRVPSLNGDDGDLNYRRRGTVSALLRATSELEVQRDGFGILAAGTLYFDALNASRGATDRTPLSNGALDIIGRGGRLLNAYAYGRFDLADRPIELRAGAIALNWGEAAYIPNGISAIAAYDLPRLVSPNATLREGLLPVPMVNATARLAPGLALEGFVQVASETVLLNPSGSYFSTADTIGAGGRRLFLGYLPPASDLPPYLPGSFVPRGADRGPRDGGQFGFALRWSPGELGSTELGMYYLQLNSRLPVVSFRTGALPAGAALGPPQLAQALYAASSRYFLDYPSDIQLIGLSVSTPLPLDLTLRAEASWRIGQPLQLDPNEMGLAALSPVLPALGTGQLGRYGFGQEVTGYRRQDVGTLIAGLNRTIPAALGADQVQGTLEGGLTAVPDLPGRAALRFAGPGVYTSGDPLFTAIGAQPYTSTKGFASRLSGGYRLILQADYFNAVGPVSLSPYLALAHDLGGVTPAPLATYVRDRKAMTIGVTAGFLSRWAAGVEYTRFFGGGDANLLRDRDYVTALLRTSF</sequence>
<dbReference type="EMBL" id="JAUTWS010000037">
    <property type="protein sequence ID" value="MDO9711921.1"/>
    <property type="molecule type" value="Genomic_DNA"/>
</dbReference>
<proteinExistence type="predicted"/>
<evidence type="ECO:0000313" key="3">
    <source>
        <dbReference type="Proteomes" id="UP001243009"/>
    </source>
</evidence>